<feature type="non-terminal residue" evidence="1">
    <location>
        <position position="111"/>
    </location>
</feature>
<evidence type="ECO:0000313" key="2">
    <source>
        <dbReference type="Proteomes" id="UP000485058"/>
    </source>
</evidence>
<dbReference type="EMBL" id="BLLF01000521">
    <property type="protein sequence ID" value="GFH12620.1"/>
    <property type="molecule type" value="Genomic_DNA"/>
</dbReference>
<gene>
    <name evidence="1" type="ORF">HaLaN_08338</name>
</gene>
<dbReference type="SMART" id="SM00671">
    <property type="entry name" value="SEL1"/>
    <property type="match status" value="1"/>
</dbReference>
<protein>
    <submittedName>
        <fullName evidence="1">Uncharacterized protein</fullName>
    </submittedName>
</protein>
<name>A0A699YRZ2_HAELA</name>
<dbReference type="InterPro" id="IPR006597">
    <property type="entry name" value="Sel1-like"/>
</dbReference>
<keyword evidence="2" id="KW-1185">Reference proteome</keyword>
<dbReference type="SUPFAM" id="SSF81901">
    <property type="entry name" value="HCP-like"/>
    <property type="match status" value="1"/>
</dbReference>
<proteinExistence type="predicted"/>
<evidence type="ECO:0000313" key="1">
    <source>
        <dbReference type="EMBL" id="GFH12620.1"/>
    </source>
</evidence>
<dbReference type="Gene3D" id="1.25.40.10">
    <property type="entry name" value="Tetratricopeptide repeat domain"/>
    <property type="match status" value="1"/>
</dbReference>
<dbReference type="PANTHER" id="PTHR36792:SF5">
    <property type="entry name" value="SEL1 REPEAT PROTEIN"/>
    <property type="match status" value="1"/>
</dbReference>
<dbReference type="Proteomes" id="UP000485058">
    <property type="component" value="Unassembled WGS sequence"/>
</dbReference>
<accession>A0A699YRZ2</accession>
<reference evidence="1 2" key="1">
    <citation type="submission" date="2020-02" db="EMBL/GenBank/DDBJ databases">
        <title>Draft genome sequence of Haematococcus lacustris strain NIES-144.</title>
        <authorList>
            <person name="Morimoto D."/>
            <person name="Nakagawa S."/>
            <person name="Yoshida T."/>
            <person name="Sawayama S."/>
        </authorList>
    </citation>
    <scope>NUCLEOTIDE SEQUENCE [LARGE SCALE GENOMIC DNA]</scope>
    <source>
        <strain evidence="1 2">NIES-144</strain>
    </source>
</reference>
<feature type="non-terminal residue" evidence="1">
    <location>
        <position position="1"/>
    </location>
</feature>
<dbReference type="PANTHER" id="PTHR36792">
    <property type="entry name" value="EXPRESSED PROTEIN"/>
    <property type="match status" value="1"/>
</dbReference>
<organism evidence="1 2">
    <name type="scientific">Haematococcus lacustris</name>
    <name type="common">Green alga</name>
    <name type="synonym">Haematococcus pluvialis</name>
    <dbReference type="NCBI Taxonomy" id="44745"/>
    <lineage>
        <taxon>Eukaryota</taxon>
        <taxon>Viridiplantae</taxon>
        <taxon>Chlorophyta</taxon>
        <taxon>core chlorophytes</taxon>
        <taxon>Chlorophyceae</taxon>
        <taxon>CS clade</taxon>
        <taxon>Chlamydomonadales</taxon>
        <taxon>Haematococcaceae</taxon>
        <taxon>Haematococcus</taxon>
    </lineage>
</organism>
<dbReference type="AlphaFoldDB" id="A0A699YRZ2"/>
<sequence>MLSDPCARLKSLGSSRAALRTRAMTSVSAPVAPVATAPTHSPCRSLPLALQEAVKRWFEDTMQEAQRGSVKEMALLGQMYQEGYGVQRDPRAAKEWIDKASARGYRMQGVY</sequence>
<comment type="caution">
    <text evidence="1">The sequence shown here is derived from an EMBL/GenBank/DDBJ whole genome shotgun (WGS) entry which is preliminary data.</text>
</comment>
<dbReference type="InterPro" id="IPR011990">
    <property type="entry name" value="TPR-like_helical_dom_sf"/>
</dbReference>